<dbReference type="InterPro" id="IPR041633">
    <property type="entry name" value="Polbeta"/>
</dbReference>
<feature type="domain" description="Polymerase beta nucleotidyltransferase" evidence="1">
    <location>
        <begin position="21"/>
        <end position="110"/>
    </location>
</feature>
<evidence type="ECO:0000259" key="1">
    <source>
        <dbReference type="Pfam" id="PF18765"/>
    </source>
</evidence>
<organism evidence="2 3">
    <name type="scientific">Roseofilum casamattae BLCC-M143</name>
    <dbReference type="NCBI Taxonomy" id="3022442"/>
    <lineage>
        <taxon>Bacteria</taxon>
        <taxon>Bacillati</taxon>
        <taxon>Cyanobacteriota</taxon>
        <taxon>Cyanophyceae</taxon>
        <taxon>Desertifilales</taxon>
        <taxon>Desertifilaceae</taxon>
        <taxon>Roseofilum</taxon>
        <taxon>Roseofilum casamattae</taxon>
    </lineage>
</organism>
<dbReference type="SUPFAM" id="SSF81301">
    <property type="entry name" value="Nucleotidyltransferase"/>
    <property type="match status" value="1"/>
</dbReference>
<dbReference type="InterPro" id="IPR043519">
    <property type="entry name" value="NT_sf"/>
</dbReference>
<dbReference type="PANTHER" id="PTHR43852:SF3">
    <property type="entry name" value="NUCLEOTIDYLTRANSFERASE"/>
    <property type="match status" value="1"/>
</dbReference>
<accession>A0ABT7BS73</accession>
<dbReference type="InterPro" id="IPR052930">
    <property type="entry name" value="TA_antitoxin_MntA"/>
</dbReference>
<dbReference type="CDD" id="cd05403">
    <property type="entry name" value="NT_KNTase_like"/>
    <property type="match status" value="1"/>
</dbReference>
<dbReference type="Proteomes" id="UP001232992">
    <property type="component" value="Unassembled WGS sequence"/>
</dbReference>
<reference evidence="2 3" key="1">
    <citation type="submission" date="2023-01" db="EMBL/GenBank/DDBJ databases">
        <title>Novel diversity within Roseofilum (Cyanobacteria; Desertifilaceae) from marine benthic mats with descriptions of four novel species.</title>
        <authorList>
            <person name="Wang Y."/>
            <person name="Berthold D.E."/>
            <person name="Hu J."/>
            <person name="Lefler F.W."/>
            <person name="Laughinghouse H.D. IV."/>
        </authorList>
    </citation>
    <scope>NUCLEOTIDE SEQUENCE [LARGE SCALE GENOMIC DNA]</scope>
    <source>
        <strain evidence="2 3">BLCC-M143</strain>
    </source>
</reference>
<keyword evidence="3" id="KW-1185">Reference proteome</keyword>
<dbReference type="NCBIfam" id="NF047752">
    <property type="entry name" value="MntA_antitoxin"/>
    <property type="match status" value="1"/>
</dbReference>
<dbReference type="RefSeq" id="WP_283756690.1">
    <property type="nucleotide sequence ID" value="NZ_JAQOSQ010000001.1"/>
</dbReference>
<dbReference type="PANTHER" id="PTHR43852">
    <property type="entry name" value="NUCLEOTIDYLTRANSFERASE"/>
    <property type="match status" value="1"/>
</dbReference>
<dbReference type="EMBL" id="JAQOSQ010000001">
    <property type="protein sequence ID" value="MDJ1182041.1"/>
    <property type="molecule type" value="Genomic_DNA"/>
</dbReference>
<sequence length="148" mass="17388">MDSLECLSLIEIADKLPAKIPYLKMLVLFGSRARGDNRENSDWDFAVLYDEELRKPILKENPWNWLEGVHILGEMFGLNDDNLDLVELNHCSRLISHYVARDGKAIYEKDIGEFVNFQHNNLMSDRELKQMRRELRQKLELSLQRKGV</sequence>
<proteinExistence type="predicted"/>
<dbReference type="Gene3D" id="3.30.460.10">
    <property type="entry name" value="Beta Polymerase, domain 2"/>
    <property type="match status" value="1"/>
</dbReference>
<dbReference type="Pfam" id="PF18765">
    <property type="entry name" value="Polbeta"/>
    <property type="match status" value="1"/>
</dbReference>
<evidence type="ECO:0000313" key="2">
    <source>
        <dbReference type="EMBL" id="MDJ1182041.1"/>
    </source>
</evidence>
<evidence type="ECO:0000313" key="3">
    <source>
        <dbReference type="Proteomes" id="UP001232992"/>
    </source>
</evidence>
<gene>
    <name evidence="2" type="ORF">PMH09_02430</name>
</gene>
<protein>
    <submittedName>
        <fullName evidence="2">Nucleotidyltransferase domain-containing protein</fullName>
    </submittedName>
</protein>
<comment type="caution">
    <text evidence="2">The sequence shown here is derived from an EMBL/GenBank/DDBJ whole genome shotgun (WGS) entry which is preliminary data.</text>
</comment>
<name>A0ABT7BS73_9CYAN</name>